<sequence>MVEEGALEYTSRCPGICCETSYLPGSQFTSIAHITGNIPHMHVVLFKNVCVCRGLQQVALGRPIPHDR</sequence>
<dbReference type="KEGG" id="cput:CONPUDRAFT_84706"/>
<gene>
    <name evidence="1" type="ORF">CONPUDRAFT_84706</name>
</gene>
<name>A0A5M3MD92_CONPW</name>
<dbReference type="GeneID" id="19210824"/>
<dbReference type="RefSeq" id="XP_007773156.1">
    <property type="nucleotide sequence ID" value="XM_007774966.1"/>
</dbReference>
<dbReference type="AlphaFoldDB" id="A0A5M3MD92"/>
<accession>A0A5M3MD92</accession>
<proteinExistence type="predicted"/>
<dbReference type="EMBL" id="JH711585">
    <property type="protein sequence ID" value="EIW76830.1"/>
    <property type="molecule type" value="Genomic_DNA"/>
</dbReference>
<evidence type="ECO:0000313" key="2">
    <source>
        <dbReference type="Proteomes" id="UP000053558"/>
    </source>
</evidence>
<organism evidence="1 2">
    <name type="scientific">Coniophora puteana (strain RWD-64-598)</name>
    <name type="common">Brown rot fungus</name>
    <dbReference type="NCBI Taxonomy" id="741705"/>
    <lineage>
        <taxon>Eukaryota</taxon>
        <taxon>Fungi</taxon>
        <taxon>Dikarya</taxon>
        <taxon>Basidiomycota</taxon>
        <taxon>Agaricomycotina</taxon>
        <taxon>Agaricomycetes</taxon>
        <taxon>Agaricomycetidae</taxon>
        <taxon>Boletales</taxon>
        <taxon>Coniophorineae</taxon>
        <taxon>Coniophoraceae</taxon>
        <taxon>Coniophora</taxon>
    </lineage>
</organism>
<reference evidence="2" key="1">
    <citation type="journal article" date="2012" name="Science">
        <title>The Paleozoic origin of enzymatic lignin decomposition reconstructed from 31 fungal genomes.</title>
        <authorList>
            <person name="Floudas D."/>
            <person name="Binder M."/>
            <person name="Riley R."/>
            <person name="Barry K."/>
            <person name="Blanchette R.A."/>
            <person name="Henrissat B."/>
            <person name="Martinez A.T."/>
            <person name="Otillar R."/>
            <person name="Spatafora J.W."/>
            <person name="Yadav J.S."/>
            <person name="Aerts A."/>
            <person name="Benoit I."/>
            <person name="Boyd A."/>
            <person name="Carlson A."/>
            <person name="Copeland A."/>
            <person name="Coutinho P.M."/>
            <person name="de Vries R.P."/>
            <person name="Ferreira P."/>
            <person name="Findley K."/>
            <person name="Foster B."/>
            <person name="Gaskell J."/>
            <person name="Glotzer D."/>
            <person name="Gorecki P."/>
            <person name="Heitman J."/>
            <person name="Hesse C."/>
            <person name="Hori C."/>
            <person name="Igarashi K."/>
            <person name="Jurgens J.A."/>
            <person name="Kallen N."/>
            <person name="Kersten P."/>
            <person name="Kohler A."/>
            <person name="Kuees U."/>
            <person name="Kumar T.K.A."/>
            <person name="Kuo A."/>
            <person name="LaButti K."/>
            <person name="Larrondo L.F."/>
            <person name="Lindquist E."/>
            <person name="Ling A."/>
            <person name="Lombard V."/>
            <person name="Lucas S."/>
            <person name="Lundell T."/>
            <person name="Martin R."/>
            <person name="McLaughlin D.J."/>
            <person name="Morgenstern I."/>
            <person name="Morin E."/>
            <person name="Murat C."/>
            <person name="Nagy L.G."/>
            <person name="Nolan M."/>
            <person name="Ohm R.A."/>
            <person name="Patyshakuliyeva A."/>
            <person name="Rokas A."/>
            <person name="Ruiz-Duenas F.J."/>
            <person name="Sabat G."/>
            <person name="Salamov A."/>
            <person name="Samejima M."/>
            <person name="Schmutz J."/>
            <person name="Slot J.C."/>
            <person name="St John F."/>
            <person name="Stenlid J."/>
            <person name="Sun H."/>
            <person name="Sun S."/>
            <person name="Syed K."/>
            <person name="Tsang A."/>
            <person name="Wiebenga A."/>
            <person name="Young D."/>
            <person name="Pisabarro A."/>
            <person name="Eastwood D.C."/>
            <person name="Martin F."/>
            <person name="Cullen D."/>
            <person name="Grigoriev I.V."/>
            <person name="Hibbett D.S."/>
        </authorList>
    </citation>
    <scope>NUCLEOTIDE SEQUENCE [LARGE SCALE GENOMIC DNA]</scope>
    <source>
        <strain evidence="2">RWD-64-598 SS2</strain>
    </source>
</reference>
<keyword evidence="2" id="KW-1185">Reference proteome</keyword>
<evidence type="ECO:0000313" key="1">
    <source>
        <dbReference type="EMBL" id="EIW76830.1"/>
    </source>
</evidence>
<dbReference type="Proteomes" id="UP000053558">
    <property type="component" value="Unassembled WGS sequence"/>
</dbReference>
<protein>
    <submittedName>
        <fullName evidence="1">Uncharacterized protein</fullName>
    </submittedName>
</protein>
<comment type="caution">
    <text evidence="1">The sequence shown here is derived from an EMBL/GenBank/DDBJ whole genome shotgun (WGS) entry which is preliminary data.</text>
</comment>